<keyword evidence="1" id="KW-0812">Transmembrane</keyword>
<keyword evidence="1" id="KW-1133">Transmembrane helix</keyword>
<organism evidence="2 3">
    <name type="scientific">Paracoccus homiensis</name>
    <dbReference type="NCBI Taxonomy" id="364199"/>
    <lineage>
        <taxon>Bacteria</taxon>
        <taxon>Pseudomonadati</taxon>
        <taxon>Pseudomonadota</taxon>
        <taxon>Alphaproteobacteria</taxon>
        <taxon>Rhodobacterales</taxon>
        <taxon>Paracoccaceae</taxon>
        <taxon>Paracoccus</taxon>
    </lineage>
</organism>
<keyword evidence="3" id="KW-1185">Reference proteome</keyword>
<dbReference type="Pfam" id="PF07330">
    <property type="entry name" value="DUF1467"/>
    <property type="match status" value="1"/>
</dbReference>
<dbReference type="EMBL" id="FOHO01000008">
    <property type="protein sequence ID" value="SET68776.1"/>
    <property type="molecule type" value="Genomic_DNA"/>
</dbReference>
<evidence type="ECO:0000313" key="3">
    <source>
        <dbReference type="Proteomes" id="UP000199180"/>
    </source>
</evidence>
<name>A0A1I0GCP1_9RHOB</name>
<dbReference type="Proteomes" id="UP000199180">
    <property type="component" value="Unassembled WGS sequence"/>
</dbReference>
<sequence length="90" mass="9668">MNLTGGIVLYAVLWFLTLFVVLPIGQKSQAEAGEIVPGTPAGAPANLLLRRKLILTTLFAAAVWGIIAWLILGGVVTRAQLESFDLFFRG</sequence>
<feature type="transmembrane region" description="Helical" evidence="1">
    <location>
        <begin position="53"/>
        <end position="76"/>
    </location>
</feature>
<evidence type="ECO:0000256" key="1">
    <source>
        <dbReference type="SAM" id="Phobius"/>
    </source>
</evidence>
<protein>
    <submittedName>
        <fullName evidence="2">Predicted secreted protein</fullName>
    </submittedName>
</protein>
<reference evidence="2 3" key="1">
    <citation type="submission" date="2016-10" db="EMBL/GenBank/DDBJ databases">
        <authorList>
            <person name="de Groot N.N."/>
        </authorList>
    </citation>
    <scope>NUCLEOTIDE SEQUENCE [LARGE SCALE GENOMIC DNA]</scope>
    <source>
        <strain evidence="2 3">DSM 17862</strain>
    </source>
</reference>
<dbReference type="AlphaFoldDB" id="A0A1I0GCP1"/>
<accession>A0A1I0GCP1</accession>
<proteinExistence type="predicted"/>
<dbReference type="InterPro" id="IPR009935">
    <property type="entry name" value="DUF1467"/>
</dbReference>
<dbReference type="STRING" id="364199.SAMN04489858_10873"/>
<gene>
    <name evidence="2" type="ORF">SAMN04489858_10873</name>
</gene>
<keyword evidence="1" id="KW-0472">Membrane</keyword>
<dbReference type="RefSeq" id="WP_090735210.1">
    <property type="nucleotide sequence ID" value="NZ_CP177219.1"/>
</dbReference>
<evidence type="ECO:0000313" key="2">
    <source>
        <dbReference type="EMBL" id="SET68776.1"/>
    </source>
</evidence>
<dbReference type="OrthoDB" id="9804637at2"/>
<feature type="transmembrane region" description="Helical" evidence="1">
    <location>
        <begin position="6"/>
        <end position="25"/>
    </location>
</feature>